<accession>A0ABQ8FQ09</accession>
<protein>
    <recommendedName>
        <fullName evidence="4">Fungal fucose-specific lectin protein</fullName>
    </recommendedName>
</protein>
<evidence type="ECO:0000313" key="2">
    <source>
        <dbReference type="EMBL" id="KAH7010711.1"/>
    </source>
</evidence>
<organism evidence="2 3">
    <name type="scientific">Macrophomina phaseolina</name>
    <dbReference type="NCBI Taxonomy" id="35725"/>
    <lineage>
        <taxon>Eukaryota</taxon>
        <taxon>Fungi</taxon>
        <taxon>Dikarya</taxon>
        <taxon>Ascomycota</taxon>
        <taxon>Pezizomycotina</taxon>
        <taxon>Dothideomycetes</taxon>
        <taxon>Dothideomycetes incertae sedis</taxon>
        <taxon>Botryosphaeriales</taxon>
        <taxon>Botryosphaeriaceae</taxon>
        <taxon>Macrophomina</taxon>
    </lineage>
</organism>
<dbReference type="EMBL" id="JAGTJR010000106">
    <property type="protein sequence ID" value="KAH7010711.1"/>
    <property type="molecule type" value="Genomic_DNA"/>
</dbReference>
<keyword evidence="3" id="KW-1185">Reference proteome</keyword>
<comment type="caution">
    <text evidence="2">The sequence shown here is derived from an EMBL/GenBank/DDBJ whole genome shotgun (WGS) entry which is preliminary data.</text>
</comment>
<dbReference type="SUPFAM" id="SSF89372">
    <property type="entry name" value="Fucose-specific lectin"/>
    <property type="match status" value="1"/>
</dbReference>
<keyword evidence="1" id="KW-0812">Transmembrane</keyword>
<evidence type="ECO:0000256" key="1">
    <source>
        <dbReference type="SAM" id="Phobius"/>
    </source>
</evidence>
<reference evidence="2 3" key="1">
    <citation type="journal article" date="2021" name="Nat. Commun.">
        <title>Genetic determinants of endophytism in the Arabidopsis root mycobiome.</title>
        <authorList>
            <person name="Mesny F."/>
            <person name="Miyauchi S."/>
            <person name="Thiergart T."/>
            <person name="Pickel B."/>
            <person name="Atanasova L."/>
            <person name="Karlsson M."/>
            <person name="Huettel B."/>
            <person name="Barry K.W."/>
            <person name="Haridas S."/>
            <person name="Chen C."/>
            <person name="Bauer D."/>
            <person name="Andreopoulos W."/>
            <person name="Pangilinan J."/>
            <person name="LaButti K."/>
            <person name="Riley R."/>
            <person name="Lipzen A."/>
            <person name="Clum A."/>
            <person name="Drula E."/>
            <person name="Henrissat B."/>
            <person name="Kohler A."/>
            <person name="Grigoriev I.V."/>
            <person name="Martin F.M."/>
            <person name="Hacquard S."/>
        </authorList>
    </citation>
    <scope>NUCLEOTIDE SEQUENCE [LARGE SCALE GENOMIC DNA]</scope>
    <source>
        <strain evidence="2 3">MPI-SDFR-AT-0080</strain>
    </source>
</reference>
<evidence type="ECO:0000313" key="3">
    <source>
        <dbReference type="Proteomes" id="UP000774617"/>
    </source>
</evidence>
<dbReference type="Proteomes" id="UP000774617">
    <property type="component" value="Unassembled WGS sequence"/>
</dbReference>
<dbReference type="Gene3D" id="2.120.10.70">
    <property type="entry name" value="Fucose-specific lectin"/>
    <property type="match status" value="1"/>
</dbReference>
<keyword evidence="1" id="KW-1133">Transmembrane helix</keyword>
<gene>
    <name evidence="2" type="ORF">B0J12DRAFT_747490</name>
</gene>
<evidence type="ECO:0008006" key="4">
    <source>
        <dbReference type="Google" id="ProtNLM"/>
    </source>
</evidence>
<proteinExistence type="predicted"/>
<feature type="transmembrane region" description="Helical" evidence="1">
    <location>
        <begin position="95"/>
        <end position="115"/>
    </location>
</feature>
<sequence>MSSPTPHSTLEVDVAAQQENERQAYIDNDSSKLLPEVWVPLSDKPAHAPQIAVPTASAPQVIDSWTLPEPVPSLPLGKPQDGSSIRVCGLKKRTFWILVAAAVLVFVAVAVGAGVGVSQSNHSGSGGSDGNKSKSFLSTSKLAATNFTADGIEYNCVYYQLASGEIYQSVWDSNTTAWKVFAVAADADNILANTPISADLYWRSPDERRHHVFYYDSEQRIRGKAADTPYTDAWDDNNGIDNKDYGGNGISLASYAKECDACYNANAVVYNDGVLQYATPKTPNGGAQSWNQNPLPDGLPRPASATNLVIKPLYSEAADDTGKSIILFMASAHGKLAKLLYDGSNWDGENLNLSIASNSAIAAFTAGTFVNGSDSKSNYTLHVLTTQPGQESGGVTLSSYSSSPPSAGWQSDNLGFGFENVWNGSGLAANQAGKVYGTVLSNTGDPQLMEWSWNVGNGTYSVVGAVNTDVTS</sequence>
<name>A0ABQ8FQ09_9PEZI</name>
<keyword evidence="1" id="KW-0472">Membrane</keyword>